<protein>
    <recommendedName>
        <fullName evidence="3">FAR1 domain-containing protein</fullName>
    </recommendedName>
</protein>
<proteinExistence type="predicted"/>
<name>A0A9Q3FMK6_9BASI</name>
<comment type="caution">
    <text evidence="1">The sequence shown here is derived from an EMBL/GenBank/DDBJ whole genome shotgun (WGS) entry which is preliminary data.</text>
</comment>
<reference evidence="1" key="1">
    <citation type="submission" date="2021-03" db="EMBL/GenBank/DDBJ databases">
        <title>Draft genome sequence of rust myrtle Austropuccinia psidii MF-1, a brazilian biotype.</title>
        <authorList>
            <person name="Quecine M.C."/>
            <person name="Pachon D.M.R."/>
            <person name="Bonatelli M.L."/>
            <person name="Correr F.H."/>
            <person name="Franceschini L.M."/>
            <person name="Leite T.F."/>
            <person name="Margarido G.R.A."/>
            <person name="Almeida C.A."/>
            <person name="Ferrarezi J.A."/>
            <person name="Labate C.A."/>
        </authorList>
    </citation>
    <scope>NUCLEOTIDE SEQUENCE</scope>
    <source>
        <strain evidence="1">MF-1</strain>
    </source>
</reference>
<keyword evidence="2" id="KW-1185">Reference proteome</keyword>
<dbReference type="EMBL" id="AVOT02048190">
    <property type="protein sequence ID" value="MBW0543435.1"/>
    <property type="molecule type" value="Genomic_DNA"/>
</dbReference>
<evidence type="ECO:0000313" key="1">
    <source>
        <dbReference type="EMBL" id="MBW0543435.1"/>
    </source>
</evidence>
<sequence>MLQPPIEGEFPTLERLWQHVNNAARAQGYSVSPLRSNMTHNQIKIGCERSGTPNLNKNPSERVTSRKLDCPFRLYARKYAKSITWTLKVKNP</sequence>
<dbReference type="AlphaFoldDB" id="A0A9Q3FMK6"/>
<evidence type="ECO:0008006" key="3">
    <source>
        <dbReference type="Google" id="ProtNLM"/>
    </source>
</evidence>
<accession>A0A9Q3FMK6</accession>
<gene>
    <name evidence="1" type="ORF">O181_083150</name>
</gene>
<dbReference type="OrthoDB" id="3356549at2759"/>
<evidence type="ECO:0000313" key="2">
    <source>
        <dbReference type="Proteomes" id="UP000765509"/>
    </source>
</evidence>
<organism evidence="1 2">
    <name type="scientific">Austropuccinia psidii MF-1</name>
    <dbReference type="NCBI Taxonomy" id="1389203"/>
    <lineage>
        <taxon>Eukaryota</taxon>
        <taxon>Fungi</taxon>
        <taxon>Dikarya</taxon>
        <taxon>Basidiomycota</taxon>
        <taxon>Pucciniomycotina</taxon>
        <taxon>Pucciniomycetes</taxon>
        <taxon>Pucciniales</taxon>
        <taxon>Sphaerophragmiaceae</taxon>
        <taxon>Austropuccinia</taxon>
    </lineage>
</organism>
<dbReference type="Proteomes" id="UP000765509">
    <property type="component" value="Unassembled WGS sequence"/>
</dbReference>